<evidence type="ECO:0000256" key="2">
    <source>
        <dbReference type="ARBA" id="ARBA00022679"/>
    </source>
</evidence>
<keyword evidence="1" id="KW-0328">Glycosyltransferase</keyword>
<accession>A0A328KJ14</accession>
<evidence type="ECO:0000313" key="5">
    <source>
        <dbReference type="Proteomes" id="UP000249099"/>
    </source>
</evidence>
<dbReference type="InterPro" id="IPR029044">
    <property type="entry name" value="Nucleotide-diphossugar_trans"/>
</dbReference>
<organism evidence="4 5">
    <name type="scientific">Dolosigranulum pigrum</name>
    <dbReference type="NCBI Taxonomy" id="29394"/>
    <lineage>
        <taxon>Bacteria</taxon>
        <taxon>Bacillati</taxon>
        <taxon>Bacillota</taxon>
        <taxon>Bacilli</taxon>
        <taxon>Lactobacillales</taxon>
        <taxon>Carnobacteriaceae</taxon>
        <taxon>Dolosigranulum</taxon>
    </lineage>
</organism>
<evidence type="ECO:0000313" key="4">
    <source>
        <dbReference type="EMBL" id="RAN62958.1"/>
    </source>
</evidence>
<reference evidence="4 5" key="1">
    <citation type="submission" date="2017-03" db="EMBL/GenBank/DDBJ databases">
        <title>wgs assembly of Dolosigranulum pigrum KPL CDC strains.</title>
        <authorList>
            <person name="Brugger S.D."/>
            <person name="Pettigrew M."/>
            <person name="Kong Y."/>
            <person name="Lemon K.P."/>
        </authorList>
    </citation>
    <scope>NUCLEOTIDE SEQUENCE [LARGE SCALE GENOMIC DNA]</scope>
    <source>
        <strain evidence="4 5">KPL1931_CDC4294-98</strain>
    </source>
</reference>
<dbReference type="EMBL" id="NAQV01000019">
    <property type="protein sequence ID" value="RAN62958.1"/>
    <property type="molecule type" value="Genomic_DNA"/>
</dbReference>
<sequence length="364" mass="41746">MIYVKIDKMGGKIVFISIIMPVYNVEEHLHRALRSVLAQSSQAWELILVDDGSTDQSGRICDQFQAQYPDQMIHVIHQENLGSGMARNAGLAQAQGEYIYFADPDDYLEPTLIEDNRAQLLAEPTDLLVFGYEVAIAGSPHLNEVRLPAFPTLTTTEMVRDHFGNYYYNSPYALWNKLYKREFLAEIGAQFTDQVVGQDALFNLDVLAEVSSIGVNRQVYYHYVKHPGSAIRRFRAKRFELESQIAQKLDCLIDSWGMSDRFRPLIQEAYWQAVYLEVVNLSHSDCPLSVCEQAQRLQAVVAQEQVSRYVDRSFAAQETNVFRRQLMRALLAGHYRWALRLMKGRLAVERGSAAIFYTVRQWLS</sequence>
<dbReference type="Pfam" id="PF00535">
    <property type="entry name" value="Glycos_transf_2"/>
    <property type="match status" value="1"/>
</dbReference>
<dbReference type="InterPro" id="IPR001173">
    <property type="entry name" value="Glyco_trans_2-like"/>
</dbReference>
<dbReference type="Gene3D" id="3.90.550.10">
    <property type="entry name" value="Spore Coat Polysaccharide Biosynthesis Protein SpsA, Chain A"/>
    <property type="match status" value="1"/>
</dbReference>
<dbReference type="PANTHER" id="PTHR22916">
    <property type="entry name" value="GLYCOSYLTRANSFERASE"/>
    <property type="match status" value="1"/>
</dbReference>
<dbReference type="PANTHER" id="PTHR22916:SF51">
    <property type="entry name" value="GLYCOSYLTRANSFERASE EPSH-RELATED"/>
    <property type="match status" value="1"/>
</dbReference>
<protein>
    <recommendedName>
        <fullName evidence="3">Glycosyltransferase 2-like domain-containing protein</fullName>
    </recommendedName>
</protein>
<comment type="caution">
    <text evidence="4">The sequence shown here is derived from an EMBL/GenBank/DDBJ whole genome shotgun (WGS) entry which is preliminary data.</text>
</comment>
<proteinExistence type="predicted"/>
<dbReference type="AlphaFoldDB" id="A0A328KJ14"/>
<evidence type="ECO:0000256" key="1">
    <source>
        <dbReference type="ARBA" id="ARBA00022676"/>
    </source>
</evidence>
<dbReference type="GO" id="GO:0016757">
    <property type="term" value="F:glycosyltransferase activity"/>
    <property type="evidence" value="ECO:0007669"/>
    <property type="project" value="UniProtKB-KW"/>
</dbReference>
<dbReference type="SUPFAM" id="SSF53448">
    <property type="entry name" value="Nucleotide-diphospho-sugar transferases"/>
    <property type="match status" value="1"/>
</dbReference>
<keyword evidence="2" id="KW-0808">Transferase</keyword>
<dbReference type="CDD" id="cd00761">
    <property type="entry name" value="Glyco_tranf_GTA_type"/>
    <property type="match status" value="1"/>
</dbReference>
<dbReference type="Proteomes" id="UP000249099">
    <property type="component" value="Unassembled WGS sequence"/>
</dbReference>
<evidence type="ECO:0000259" key="3">
    <source>
        <dbReference type="Pfam" id="PF00535"/>
    </source>
</evidence>
<gene>
    <name evidence="4" type="ORF">B8A44_06845</name>
</gene>
<feature type="domain" description="Glycosyltransferase 2-like" evidence="3">
    <location>
        <begin position="17"/>
        <end position="152"/>
    </location>
</feature>
<name>A0A328KJ14_9LACT</name>